<sequence>MSADPSTMPPAAPAPATAGTASLQQRLHQAMQRRLAAQLLPHEGQWLPAEEVAARQRQARRKAWIQAFELTLLALLLTLVSLVLLGILGDLVY</sequence>
<proteinExistence type="predicted"/>
<protein>
    <submittedName>
        <fullName evidence="3">Uncharacterized protein</fullName>
    </submittedName>
</protein>
<organism evidence="3 4">
    <name type="scientific">Pseudaquabacterium inlustre</name>
    <dbReference type="NCBI Taxonomy" id="2984192"/>
    <lineage>
        <taxon>Bacteria</taxon>
        <taxon>Pseudomonadati</taxon>
        <taxon>Pseudomonadota</taxon>
        <taxon>Betaproteobacteria</taxon>
        <taxon>Burkholderiales</taxon>
        <taxon>Sphaerotilaceae</taxon>
        <taxon>Pseudaquabacterium</taxon>
    </lineage>
</organism>
<name>A0ABU9CJS3_9BURK</name>
<evidence type="ECO:0000256" key="1">
    <source>
        <dbReference type="SAM" id="MobiDB-lite"/>
    </source>
</evidence>
<keyword evidence="2" id="KW-0472">Membrane</keyword>
<accession>A0ABU9CJS3</accession>
<dbReference type="EMBL" id="JBBUTH010000007">
    <property type="protein sequence ID" value="MEK8051151.1"/>
    <property type="molecule type" value="Genomic_DNA"/>
</dbReference>
<dbReference type="RefSeq" id="WP_341410842.1">
    <property type="nucleotide sequence ID" value="NZ_JBBUTH010000007.1"/>
</dbReference>
<feature type="region of interest" description="Disordered" evidence="1">
    <location>
        <begin position="1"/>
        <end position="23"/>
    </location>
</feature>
<keyword evidence="2" id="KW-1133">Transmembrane helix</keyword>
<evidence type="ECO:0000256" key="2">
    <source>
        <dbReference type="SAM" id="Phobius"/>
    </source>
</evidence>
<dbReference type="Proteomes" id="UP001365405">
    <property type="component" value="Unassembled WGS sequence"/>
</dbReference>
<gene>
    <name evidence="3" type="ORF">AACH10_12945</name>
</gene>
<feature type="transmembrane region" description="Helical" evidence="2">
    <location>
        <begin position="67"/>
        <end position="88"/>
    </location>
</feature>
<comment type="caution">
    <text evidence="3">The sequence shown here is derived from an EMBL/GenBank/DDBJ whole genome shotgun (WGS) entry which is preliminary data.</text>
</comment>
<reference evidence="3 4" key="1">
    <citation type="submission" date="2024-04" db="EMBL/GenBank/DDBJ databases">
        <title>Novel species of the genus Ideonella isolated from streams.</title>
        <authorList>
            <person name="Lu H."/>
        </authorList>
    </citation>
    <scope>NUCLEOTIDE SEQUENCE [LARGE SCALE GENOMIC DNA]</scope>
    <source>
        <strain evidence="3 4">DXS22W</strain>
    </source>
</reference>
<evidence type="ECO:0000313" key="3">
    <source>
        <dbReference type="EMBL" id="MEK8051151.1"/>
    </source>
</evidence>
<evidence type="ECO:0000313" key="4">
    <source>
        <dbReference type="Proteomes" id="UP001365405"/>
    </source>
</evidence>
<keyword evidence="4" id="KW-1185">Reference proteome</keyword>
<keyword evidence="2" id="KW-0812">Transmembrane</keyword>